<dbReference type="InterPro" id="IPR015422">
    <property type="entry name" value="PyrdxlP-dep_Trfase_small"/>
</dbReference>
<dbReference type="CDD" id="cd00610">
    <property type="entry name" value="OAT_like"/>
    <property type="match status" value="1"/>
</dbReference>
<dbReference type="Gene3D" id="3.40.640.10">
    <property type="entry name" value="Type I PLP-dependent aspartate aminotransferase-like (Major domain)"/>
    <property type="match status" value="1"/>
</dbReference>
<protein>
    <submittedName>
        <fullName evidence="5">Pyridoxal phosphate-dependent transferase</fullName>
    </submittedName>
</protein>
<evidence type="ECO:0000256" key="3">
    <source>
        <dbReference type="ARBA" id="ARBA00022898"/>
    </source>
</evidence>
<dbReference type="PANTHER" id="PTHR43094:SF1">
    <property type="entry name" value="AMINOTRANSFERASE CLASS-III"/>
    <property type="match status" value="1"/>
</dbReference>
<accession>A0AAD4PXP9</accession>
<dbReference type="RefSeq" id="XP_046074001.1">
    <property type="nucleotide sequence ID" value="XM_046215623.1"/>
</dbReference>
<evidence type="ECO:0000313" key="6">
    <source>
        <dbReference type="Proteomes" id="UP001201262"/>
    </source>
</evidence>
<dbReference type="PANTHER" id="PTHR43094">
    <property type="entry name" value="AMINOTRANSFERASE"/>
    <property type="match status" value="1"/>
</dbReference>
<dbReference type="EMBL" id="JAJTJA010000004">
    <property type="protein sequence ID" value="KAH8700295.1"/>
    <property type="molecule type" value="Genomic_DNA"/>
</dbReference>
<comment type="similarity">
    <text evidence="2 4">Belongs to the class-III pyridoxal-phosphate-dependent aminotransferase family.</text>
</comment>
<reference evidence="5" key="1">
    <citation type="submission" date="2021-12" db="EMBL/GenBank/DDBJ databases">
        <title>Convergent genome expansion in fungi linked to evolution of root-endophyte symbiosis.</title>
        <authorList>
            <consortium name="DOE Joint Genome Institute"/>
            <person name="Ke Y.-H."/>
            <person name="Bonito G."/>
            <person name="Liao H.-L."/>
            <person name="Looney B."/>
            <person name="Rojas-Flechas A."/>
            <person name="Nash J."/>
            <person name="Hameed K."/>
            <person name="Schadt C."/>
            <person name="Martin F."/>
            <person name="Crous P.W."/>
            <person name="Miettinen O."/>
            <person name="Magnuson J.K."/>
            <person name="Labbe J."/>
            <person name="Jacobson D."/>
            <person name="Doktycz M.J."/>
            <person name="Veneault-Fourrey C."/>
            <person name="Kuo A."/>
            <person name="Mondo S."/>
            <person name="Calhoun S."/>
            <person name="Riley R."/>
            <person name="Ohm R."/>
            <person name="LaButti K."/>
            <person name="Andreopoulos B."/>
            <person name="Pangilinan J."/>
            <person name="Nolan M."/>
            <person name="Tritt A."/>
            <person name="Clum A."/>
            <person name="Lipzen A."/>
            <person name="Daum C."/>
            <person name="Barry K."/>
            <person name="Grigoriev I.V."/>
            <person name="Vilgalys R."/>
        </authorList>
    </citation>
    <scope>NUCLEOTIDE SEQUENCE</scope>
    <source>
        <strain evidence="5">PMI_201</strain>
    </source>
</reference>
<dbReference type="SUPFAM" id="SSF53383">
    <property type="entry name" value="PLP-dependent transferases"/>
    <property type="match status" value="1"/>
</dbReference>
<comment type="cofactor">
    <cofactor evidence="1">
        <name>pyridoxal 5'-phosphate</name>
        <dbReference type="ChEBI" id="CHEBI:597326"/>
    </cofactor>
</comment>
<dbReference type="GO" id="GO:0005829">
    <property type="term" value="C:cytosol"/>
    <property type="evidence" value="ECO:0007669"/>
    <property type="project" value="TreeGrafter"/>
</dbReference>
<dbReference type="Pfam" id="PF00202">
    <property type="entry name" value="Aminotran_3"/>
    <property type="match status" value="1"/>
</dbReference>
<organism evidence="5 6">
    <name type="scientific">Talaromyces proteolyticus</name>
    <dbReference type="NCBI Taxonomy" id="1131652"/>
    <lineage>
        <taxon>Eukaryota</taxon>
        <taxon>Fungi</taxon>
        <taxon>Dikarya</taxon>
        <taxon>Ascomycota</taxon>
        <taxon>Pezizomycotina</taxon>
        <taxon>Eurotiomycetes</taxon>
        <taxon>Eurotiomycetidae</taxon>
        <taxon>Eurotiales</taxon>
        <taxon>Trichocomaceae</taxon>
        <taxon>Talaromyces</taxon>
        <taxon>Talaromyces sect. Bacilispori</taxon>
    </lineage>
</organism>
<dbReference type="GO" id="GO:0008483">
    <property type="term" value="F:transaminase activity"/>
    <property type="evidence" value="ECO:0007669"/>
    <property type="project" value="InterPro"/>
</dbReference>
<gene>
    <name evidence="5" type="ORF">BGW36DRAFT_373823</name>
</gene>
<name>A0AAD4PXP9_9EURO</name>
<proteinExistence type="inferred from homology"/>
<sequence length="463" mass="50951">MNGHSEISKMQSDAMSSSVLYPKLDRKQLLITGSKGLMLIAEDGTRIIDATGGAAVACLGHNNDQVKEAIIKQLEQITYCYSQFFTTPPLEKLTQHLTESTNGEMSKVFVVSSGTEAVEAALKMARQYFTELPQPQYQRHRIIARRQSYHGNTLGSLAVGSHKARRALYEPMLNTQISHVSPCYPYREKIKGESDFDYVERLAQELEDEFQRVGPDTVCAFIAETVCGGTLGCVPPVSGYFKAMREVCDRHGALLILDEVMTGMGRTGTYHAWEQEGVIPDLQTIAKCLGGGYAPIGALLVNRRVVDILNQGTKVYSHSQTYQGHALACATALEVQNIIKNENLVANVAALGPYLGQLLQKELGDHPNIGDIRGRGLFWGIEFVQDKSTKEPFPVQKQLAGNIHLAGTRKPYCISLLPGNGTADGKNGDHIILAPPYTVTKQELEEIVRRAKMVIFDVLKSID</sequence>
<dbReference type="GO" id="GO:0030170">
    <property type="term" value="F:pyridoxal phosphate binding"/>
    <property type="evidence" value="ECO:0007669"/>
    <property type="project" value="InterPro"/>
</dbReference>
<dbReference type="InterPro" id="IPR015421">
    <property type="entry name" value="PyrdxlP-dep_Trfase_major"/>
</dbReference>
<evidence type="ECO:0000256" key="1">
    <source>
        <dbReference type="ARBA" id="ARBA00001933"/>
    </source>
</evidence>
<comment type="caution">
    <text evidence="5">The sequence shown here is derived from an EMBL/GenBank/DDBJ whole genome shotgun (WGS) entry which is preliminary data.</text>
</comment>
<dbReference type="Gene3D" id="3.90.1150.10">
    <property type="entry name" value="Aspartate Aminotransferase, domain 1"/>
    <property type="match status" value="1"/>
</dbReference>
<evidence type="ECO:0000313" key="5">
    <source>
        <dbReference type="EMBL" id="KAH8700295.1"/>
    </source>
</evidence>
<dbReference type="FunFam" id="3.40.640.10:FF:000004">
    <property type="entry name" value="Acetylornithine aminotransferase"/>
    <property type="match status" value="1"/>
</dbReference>
<dbReference type="GeneID" id="70245910"/>
<keyword evidence="6" id="KW-1185">Reference proteome</keyword>
<dbReference type="AlphaFoldDB" id="A0AAD4PXP9"/>
<dbReference type="Proteomes" id="UP001201262">
    <property type="component" value="Unassembled WGS sequence"/>
</dbReference>
<dbReference type="InterPro" id="IPR005814">
    <property type="entry name" value="Aminotrans_3"/>
</dbReference>
<keyword evidence="5" id="KW-0808">Transferase</keyword>
<keyword evidence="3 4" id="KW-0663">Pyridoxal phosphate</keyword>
<evidence type="ECO:0000256" key="4">
    <source>
        <dbReference type="RuleBase" id="RU003560"/>
    </source>
</evidence>
<dbReference type="NCBIfam" id="NF005685">
    <property type="entry name" value="PRK07483.1"/>
    <property type="match status" value="1"/>
</dbReference>
<evidence type="ECO:0000256" key="2">
    <source>
        <dbReference type="ARBA" id="ARBA00008954"/>
    </source>
</evidence>
<dbReference type="InterPro" id="IPR015424">
    <property type="entry name" value="PyrdxlP-dep_Trfase"/>
</dbReference>